<reference evidence="9" key="2">
    <citation type="journal article" date="2007" name="PLoS Biol.">
        <title>Survey sequencing and comparative analysis of the elephant shark (Callorhinchus milii) genome.</title>
        <authorList>
            <person name="Venkatesh B."/>
            <person name="Kirkness E.F."/>
            <person name="Loh Y.H."/>
            <person name="Halpern A.L."/>
            <person name="Lee A.P."/>
            <person name="Johnson J."/>
            <person name="Dandona N."/>
            <person name="Viswanathan L.D."/>
            <person name="Tay A."/>
            <person name="Venter J.C."/>
            <person name="Strausberg R.L."/>
            <person name="Brenner S."/>
        </authorList>
    </citation>
    <scope>NUCLEOTIDE SEQUENCE [LARGE SCALE GENOMIC DNA]</scope>
</reference>
<name>A0A4W3GMA8_CALMI</name>
<dbReference type="Proteomes" id="UP000314986">
    <property type="component" value="Unassembled WGS sequence"/>
</dbReference>
<dbReference type="PROSITE" id="PS50835">
    <property type="entry name" value="IG_LIKE"/>
    <property type="match status" value="1"/>
</dbReference>
<dbReference type="OMA" id="IFFIMIC"/>
<dbReference type="InterPro" id="IPR003599">
    <property type="entry name" value="Ig_sub"/>
</dbReference>
<accession>A0A4W3GMA8</accession>
<dbReference type="PANTHER" id="PTHR19367:SF18">
    <property type="entry name" value="T CELL RECEPTOR ALPHA VARIABLE 16"/>
    <property type="match status" value="1"/>
</dbReference>
<evidence type="ECO:0000256" key="2">
    <source>
        <dbReference type="ARBA" id="ARBA00023130"/>
    </source>
</evidence>
<keyword evidence="5" id="KW-0391">Immunity</keyword>
<reference evidence="9" key="3">
    <citation type="journal article" date="2014" name="Nature">
        <title>Elephant shark genome provides unique insights into gnathostome evolution.</title>
        <authorList>
            <consortium name="International Elephant Shark Genome Sequencing Consortium"/>
            <person name="Venkatesh B."/>
            <person name="Lee A.P."/>
            <person name="Ravi V."/>
            <person name="Maurya A.K."/>
            <person name="Lian M.M."/>
            <person name="Swann J.B."/>
            <person name="Ohta Y."/>
            <person name="Flajnik M.F."/>
            <person name="Sutoh Y."/>
            <person name="Kasahara M."/>
            <person name="Hoon S."/>
            <person name="Gangu V."/>
            <person name="Roy S.W."/>
            <person name="Irimia M."/>
            <person name="Korzh V."/>
            <person name="Kondrychyn I."/>
            <person name="Lim Z.W."/>
            <person name="Tay B.H."/>
            <person name="Tohari S."/>
            <person name="Kong K.W."/>
            <person name="Ho S."/>
            <person name="Lorente-Galdos B."/>
            <person name="Quilez J."/>
            <person name="Marques-Bonet T."/>
            <person name="Raney B.J."/>
            <person name="Ingham P.W."/>
            <person name="Tay A."/>
            <person name="Hillier L.W."/>
            <person name="Minx P."/>
            <person name="Boehm T."/>
            <person name="Wilson R.K."/>
            <person name="Brenner S."/>
            <person name="Warren W.C."/>
        </authorList>
    </citation>
    <scope>NUCLEOTIDE SEQUENCE [LARGE SCALE GENOMIC DNA]</scope>
</reference>
<organism evidence="8 9">
    <name type="scientific">Callorhinchus milii</name>
    <name type="common">Ghost shark</name>
    <dbReference type="NCBI Taxonomy" id="7868"/>
    <lineage>
        <taxon>Eukaryota</taxon>
        <taxon>Metazoa</taxon>
        <taxon>Chordata</taxon>
        <taxon>Craniata</taxon>
        <taxon>Vertebrata</taxon>
        <taxon>Chondrichthyes</taxon>
        <taxon>Holocephali</taxon>
        <taxon>Chimaeriformes</taxon>
        <taxon>Callorhinchidae</taxon>
        <taxon>Callorhinchus</taxon>
    </lineage>
</organism>
<dbReference type="Gene3D" id="2.60.40.10">
    <property type="entry name" value="Immunoglobulins"/>
    <property type="match status" value="1"/>
</dbReference>
<dbReference type="InterPro" id="IPR013106">
    <property type="entry name" value="Ig_V-set"/>
</dbReference>
<evidence type="ECO:0000313" key="9">
    <source>
        <dbReference type="Proteomes" id="UP000314986"/>
    </source>
</evidence>
<proteinExistence type="predicted"/>
<evidence type="ECO:0000256" key="1">
    <source>
        <dbReference type="ARBA" id="ARBA00022729"/>
    </source>
</evidence>
<dbReference type="GeneTree" id="ENSGT01030000234557"/>
<dbReference type="GO" id="GO:0042101">
    <property type="term" value="C:T cell receptor complex"/>
    <property type="evidence" value="ECO:0007669"/>
    <property type="project" value="UniProtKB-KW"/>
</dbReference>
<evidence type="ECO:0000256" key="6">
    <source>
        <dbReference type="SAM" id="SignalP"/>
    </source>
</evidence>
<keyword evidence="5" id="KW-1279">T cell receptor</keyword>
<dbReference type="InterPro" id="IPR007110">
    <property type="entry name" value="Ig-like_dom"/>
</dbReference>
<feature type="chain" id="PRO_5021340926" description="Ig-like domain-containing protein" evidence="6">
    <location>
        <begin position="21"/>
        <end position="147"/>
    </location>
</feature>
<keyword evidence="2" id="KW-1064">Adaptive immunity</keyword>
<dbReference type="SUPFAM" id="SSF48726">
    <property type="entry name" value="Immunoglobulin"/>
    <property type="match status" value="1"/>
</dbReference>
<dbReference type="InterPro" id="IPR013783">
    <property type="entry name" value="Ig-like_fold"/>
</dbReference>
<reference evidence="9" key="1">
    <citation type="journal article" date="2006" name="Science">
        <title>Ancient noncoding elements conserved in the human genome.</title>
        <authorList>
            <person name="Venkatesh B."/>
            <person name="Kirkness E.F."/>
            <person name="Loh Y.H."/>
            <person name="Halpern A.L."/>
            <person name="Lee A.P."/>
            <person name="Johnson J."/>
            <person name="Dandona N."/>
            <person name="Viswanathan L.D."/>
            <person name="Tay A."/>
            <person name="Venter J.C."/>
            <person name="Strausberg R.L."/>
            <person name="Brenner S."/>
        </authorList>
    </citation>
    <scope>NUCLEOTIDE SEQUENCE [LARGE SCALE GENOMIC DNA]</scope>
</reference>
<dbReference type="GO" id="GO:0002250">
    <property type="term" value="P:adaptive immune response"/>
    <property type="evidence" value="ECO:0007669"/>
    <property type="project" value="UniProtKB-KW"/>
</dbReference>
<keyword evidence="1 6" id="KW-0732">Signal</keyword>
<reference evidence="8" key="4">
    <citation type="submission" date="2025-08" db="UniProtKB">
        <authorList>
            <consortium name="Ensembl"/>
        </authorList>
    </citation>
    <scope>IDENTIFICATION</scope>
</reference>
<dbReference type="SMART" id="SM00406">
    <property type="entry name" value="IGv"/>
    <property type="match status" value="1"/>
</dbReference>
<dbReference type="SMART" id="SM00409">
    <property type="entry name" value="IG"/>
    <property type="match status" value="1"/>
</dbReference>
<dbReference type="Ensembl" id="ENSCMIT00000004192.1">
    <property type="protein sequence ID" value="ENSCMIP00000004040.1"/>
    <property type="gene ID" value="ENSCMIG00000002421.1"/>
</dbReference>
<dbReference type="Pfam" id="PF07686">
    <property type="entry name" value="V-set"/>
    <property type="match status" value="1"/>
</dbReference>
<evidence type="ECO:0000256" key="3">
    <source>
        <dbReference type="ARBA" id="ARBA00023170"/>
    </source>
</evidence>
<dbReference type="InterPro" id="IPR051287">
    <property type="entry name" value="TCR_variable_region"/>
</dbReference>
<feature type="signal peptide" evidence="6">
    <location>
        <begin position="1"/>
        <end position="20"/>
    </location>
</feature>
<keyword evidence="3" id="KW-0675">Receptor</keyword>
<dbReference type="PANTHER" id="PTHR19367">
    <property type="entry name" value="T-CELL RECEPTOR ALPHA CHAIN V REGION"/>
    <property type="match status" value="1"/>
</dbReference>
<dbReference type="InParanoid" id="A0A4W3GMA8"/>
<feature type="domain" description="Ig-like" evidence="7">
    <location>
        <begin position="21"/>
        <end position="118"/>
    </location>
</feature>
<sequence length="147" mass="16490">MRLFAVCLVLGTFMSELCVGDSVSQKAARMVKKEGEIAILQCTYSTTESYYYLYWYRHYPDKQPEFIIWRYSGNDDQVKGIGFGNRFSAQLQTSNSSTSLSISELVVSDSAVYYCALSLTTVIDCFLLNGDNATAHGLPSPVELYVR</sequence>
<keyword evidence="4" id="KW-0393">Immunoglobulin domain</keyword>
<dbReference type="InterPro" id="IPR036179">
    <property type="entry name" value="Ig-like_dom_sf"/>
</dbReference>
<evidence type="ECO:0000256" key="4">
    <source>
        <dbReference type="ARBA" id="ARBA00023319"/>
    </source>
</evidence>
<evidence type="ECO:0000259" key="7">
    <source>
        <dbReference type="PROSITE" id="PS50835"/>
    </source>
</evidence>
<dbReference type="AlphaFoldDB" id="A0A4W3GMA8"/>
<protein>
    <recommendedName>
        <fullName evidence="7">Ig-like domain-containing protein</fullName>
    </recommendedName>
</protein>
<keyword evidence="9" id="KW-1185">Reference proteome</keyword>
<evidence type="ECO:0000256" key="5">
    <source>
        <dbReference type="ARBA" id="ARBA00043266"/>
    </source>
</evidence>
<reference evidence="8" key="5">
    <citation type="submission" date="2025-09" db="UniProtKB">
        <authorList>
            <consortium name="Ensembl"/>
        </authorList>
    </citation>
    <scope>IDENTIFICATION</scope>
</reference>
<evidence type="ECO:0000313" key="8">
    <source>
        <dbReference type="Ensembl" id="ENSCMIP00000004040.1"/>
    </source>
</evidence>